<dbReference type="Pfam" id="PF14398">
    <property type="entry name" value="ATPgrasp_YheCD"/>
    <property type="match status" value="1"/>
</dbReference>
<reference evidence="1 2" key="1">
    <citation type="submission" date="2018-09" db="EMBL/GenBank/DDBJ databases">
        <title>Paenibacillus aracenensis nov. sp. isolated from a cave in southern Spain.</title>
        <authorList>
            <person name="Jurado V."/>
            <person name="Gutierrez-Patricio S."/>
            <person name="Gonzalez-Pimentel J.L."/>
            <person name="Miller A.Z."/>
            <person name="Laiz L."/>
            <person name="Saiz-Jimenez C."/>
        </authorList>
    </citation>
    <scope>NUCLEOTIDE SEQUENCE [LARGE SCALE GENOMIC DNA]</scope>
    <source>
        <strain evidence="1 2">DSM 22867</strain>
    </source>
</reference>
<protein>
    <recommendedName>
        <fullName evidence="3">YheC/YheD family protein</fullName>
    </recommendedName>
</protein>
<dbReference type="InterPro" id="IPR026838">
    <property type="entry name" value="YheC/D"/>
</dbReference>
<comment type="caution">
    <text evidence="1">The sequence shown here is derived from an EMBL/GenBank/DDBJ whole genome shotgun (WGS) entry which is preliminary data.</text>
</comment>
<dbReference type="RefSeq" id="WP_119599467.1">
    <property type="nucleotide sequence ID" value="NZ_QXQA01000004.1"/>
</dbReference>
<evidence type="ECO:0000313" key="2">
    <source>
        <dbReference type="Proteomes" id="UP000266482"/>
    </source>
</evidence>
<evidence type="ECO:0008006" key="3">
    <source>
        <dbReference type="Google" id="ProtNLM"/>
    </source>
</evidence>
<proteinExistence type="predicted"/>
<dbReference type="OrthoDB" id="7869153at2"/>
<dbReference type="EMBL" id="QXQA01000004">
    <property type="protein sequence ID" value="RIX53720.1"/>
    <property type="molecule type" value="Genomic_DNA"/>
</dbReference>
<keyword evidence="2" id="KW-1185">Reference proteome</keyword>
<gene>
    <name evidence="1" type="ORF">D3P08_09895</name>
</gene>
<dbReference type="Proteomes" id="UP000266482">
    <property type="component" value="Unassembled WGS sequence"/>
</dbReference>
<dbReference type="AlphaFoldDB" id="A0A3A1V8F5"/>
<accession>A0A3A1V8F5</accession>
<dbReference type="Gene3D" id="3.30.470.20">
    <property type="entry name" value="ATP-grasp fold, B domain"/>
    <property type="match status" value="1"/>
</dbReference>
<sequence>MTTASRSRSKWIKHKVMSHDPLLRKALPSTRLMTRENFFDMLSRYRSVIVKPTSQWGGKGVMLVSISSVGYCLHVERTRWYYSTREQLWSALRRRMNGSYIVQRRIPLATVGGRPYDLRIMVQRHAGRKDWKVTGRLAKVAGRGYIITNVDRSSGKILSLAEALRRSKLSLKRSSAIIRRIDRISLRSARVLQGYYRSIRTVGLDIGLDASGKVWIIEPNFKPMAGLFEKFGKTYRRIKSYR</sequence>
<dbReference type="SUPFAM" id="SSF56059">
    <property type="entry name" value="Glutathione synthetase ATP-binding domain-like"/>
    <property type="match status" value="1"/>
</dbReference>
<evidence type="ECO:0000313" key="1">
    <source>
        <dbReference type="EMBL" id="RIX53720.1"/>
    </source>
</evidence>
<organism evidence="1 2">
    <name type="scientific">Paenibacillus nanensis</name>
    <dbReference type="NCBI Taxonomy" id="393251"/>
    <lineage>
        <taxon>Bacteria</taxon>
        <taxon>Bacillati</taxon>
        <taxon>Bacillota</taxon>
        <taxon>Bacilli</taxon>
        <taxon>Bacillales</taxon>
        <taxon>Paenibacillaceae</taxon>
        <taxon>Paenibacillus</taxon>
    </lineage>
</organism>
<name>A0A3A1V8F5_9BACL</name>